<keyword evidence="1" id="KW-1133">Transmembrane helix</keyword>
<evidence type="ECO:0000313" key="2">
    <source>
        <dbReference type="EMBL" id="CAG9319610.1"/>
    </source>
</evidence>
<keyword evidence="1" id="KW-0812">Transmembrane</keyword>
<keyword evidence="3" id="KW-1185">Reference proteome</keyword>
<dbReference type="Proteomes" id="UP001162131">
    <property type="component" value="Unassembled WGS sequence"/>
</dbReference>
<accession>A0AAU9IYH1</accession>
<feature type="transmembrane region" description="Helical" evidence="1">
    <location>
        <begin position="83"/>
        <end position="101"/>
    </location>
</feature>
<feature type="transmembrane region" description="Helical" evidence="1">
    <location>
        <begin position="107"/>
        <end position="126"/>
    </location>
</feature>
<comment type="caution">
    <text evidence="2">The sequence shown here is derived from an EMBL/GenBank/DDBJ whole genome shotgun (WGS) entry which is preliminary data.</text>
</comment>
<sequence length="219" mass="25217">MAEGKISFEFHDEDFKEIEIEDQSSPSRPSLIYIPKSVSSSLNNNFQTNESAPRTPQQLSTPMIIPISERDLKFTQCIRYAKFIRIMSILESLFTFIFLIAPDGMKFLMFLIIVPVIGFLAGRYYKIWLAVTYLVYIVLLAIVRIILMAILYDALLTTLEVLVIVIDILVGRILWKFIAALRMLTESERRDLRILQNGVKKGSHMQQHTDQFGPANLIR</sequence>
<dbReference type="AlphaFoldDB" id="A0AAU9IYH1"/>
<name>A0AAU9IYH1_9CILI</name>
<gene>
    <name evidence="2" type="ORF">BSTOLATCC_MIC24161</name>
</gene>
<feature type="transmembrane region" description="Helical" evidence="1">
    <location>
        <begin position="161"/>
        <end position="184"/>
    </location>
</feature>
<protein>
    <submittedName>
        <fullName evidence="2">Uncharacterized protein</fullName>
    </submittedName>
</protein>
<reference evidence="2" key="1">
    <citation type="submission" date="2021-09" db="EMBL/GenBank/DDBJ databases">
        <authorList>
            <consortium name="AG Swart"/>
            <person name="Singh M."/>
            <person name="Singh A."/>
            <person name="Seah K."/>
            <person name="Emmerich C."/>
        </authorList>
    </citation>
    <scope>NUCLEOTIDE SEQUENCE</scope>
    <source>
        <strain evidence="2">ATCC30299</strain>
    </source>
</reference>
<proteinExistence type="predicted"/>
<organism evidence="2 3">
    <name type="scientific">Blepharisma stoltei</name>
    <dbReference type="NCBI Taxonomy" id="1481888"/>
    <lineage>
        <taxon>Eukaryota</taxon>
        <taxon>Sar</taxon>
        <taxon>Alveolata</taxon>
        <taxon>Ciliophora</taxon>
        <taxon>Postciliodesmatophora</taxon>
        <taxon>Heterotrichea</taxon>
        <taxon>Heterotrichida</taxon>
        <taxon>Blepharismidae</taxon>
        <taxon>Blepharisma</taxon>
    </lineage>
</organism>
<feature type="transmembrane region" description="Helical" evidence="1">
    <location>
        <begin position="133"/>
        <end position="155"/>
    </location>
</feature>
<evidence type="ECO:0000256" key="1">
    <source>
        <dbReference type="SAM" id="Phobius"/>
    </source>
</evidence>
<keyword evidence="1" id="KW-0472">Membrane</keyword>
<dbReference type="EMBL" id="CAJZBQ010000023">
    <property type="protein sequence ID" value="CAG9319610.1"/>
    <property type="molecule type" value="Genomic_DNA"/>
</dbReference>
<evidence type="ECO:0000313" key="3">
    <source>
        <dbReference type="Proteomes" id="UP001162131"/>
    </source>
</evidence>